<name>A0A1Q8Y9G1_9BURK</name>
<evidence type="ECO:0000313" key="2">
    <source>
        <dbReference type="Proteomes" id="UP000185911"/>
    </source>
</evidence>
<proteinExistence type="predicted"/>
<gene>
    <name evidence="1" type="ORF">BLL52_4100</name>
</gene>
<protein>
    <submittedName>
        <fullName evidence="1">Uncharacterized protein</fullName>
    </submittedName>
</protein>
<dbReference type="EMBL" id="MSYM01000020">
    <property type="protein sequence ID" value="OLP04609.1"/>
    <property type="molecule type" value="Genomic_DNA"/>
</dbReference>
<organism evidence="1 2">
    <name type="scientific">Rhodoferax antarcticus ANT.BR</name>
    <dbReference type="NCBI Taxonomy" id="1111071"/>
    <lineage>
        <taxon>Bacteria</taxon>
        <taxon>Pseudomonadati</taxon>
        <taxon>Pseudomonadota</taxon>
        <taxon>Betaproteobacteria</taxon>
        <taxon>Burkholderiales</taxon>
        <taxon>Comamonadaceae</taxon>
        <taxon>Rhodoferax</taxon>
    </lineage>
</organism>
<accession>A0A1Q8Y9G1</accession>
<keyword evidence="2" id="KW-1185">Reference proteome</keyword>
<dbReference type="Proteomes" id="UP000185911">
    <property type="component" value="Unassembled WGS sequence"/>
</dbReference>
<comment type="caution">
    <text evidence="1">The sequence shown here is derived from an EMBL/GenBank/DDBJ whole genome shotgun (WGS) entry which is preliminary data.</text>
</comment>
<dbReference type="AlphaFoldDB" id="A0A1Q8Y9G1"/>
<reference evidence="1 2" key="1">
    <citation type="submission" date="2017-01" db="EMBL/GenBank/DDBJ databases">
        <title>Genome sequence of Rhodoferax antarcticus ANT.BR, a psychrophilic purple nonsulfur bacterium from an Antarctic microbial mat.</title>
        <authorList>
            <person name="Baker J."/>
            <person name="Riester C."/>
            <person name="Skinner B."/>
            <person name="Newell A."/>
            <person name="Swingley W."/>
            <person name="Madigan M."/>
            <person name="Jung D."/>
            <person name="Asao M."/>
            <person name="Chen M."/>
            <person name="Loughlin P."/>
            <person name="Pan H."/>
            <person name="Lin S."/>
            <person name="Li N."/>
            <person name="Shaw J."/>
            <person name="Prado M."/>
            <person name="Sherman C."/>
            <person name="Li X."/>
            <person name="Tang J."/>
            <person name="Blankenship R."/>
            <person name="Zhao T."/>
            <person name="Touchman J."/>
            <person name="Sattley M."/>
        </authorList>
    </citation>
    <scope>NUCLEOTIDE SEQUENCE [LARGE SCALE GENOMIC DNA]</scope>
    <source>
        <strain evidence="1 2">ANT.BR</strain>
    </source>
</reference>
<sequence length="284" mass="31713">MSVCVSLKYATTFDLIPPKSTTAMLWTFLFVGITKLSAISNFADTFLELIMTFTKLVNFSSLAVCSAIEPFLKKASINAKILDTAFDDSNSVYLARLISEEYCDEGSEEAMQVTTYRKRSEEDYAVYISPRRNSIFNGSTDDAVALFKDGMKVYPVEEYQHGDTNIRLVGDAIRSAKAILTGSFREGVNLSCRWDSSFAFFAIPKSWKKPGTQFFEEFSNWLNGVSYSLEVVKATANGVNEDGKTRFSIEQLEQCYGFYSTECAESDAIMTLESICKQAETSLA</sequence>
<evidence type="ECO:0000313" key="1">
    <source>
        <dbReference type="EMBL" id="OLP04609.1"/>
    </source>
</evidence>